<keyword evidence="2" id="KW-0732">Signal</keyword>
<dbReference type="Proteomes" id="UP001203945">
    <property type="component" value="Unassembled WGS sequence"/>
</dbReference>
<keyword evidence="1" id="KW-0472">Membrane</keyword>
<keyword evidence="1" id="KW-0812">Transmembrane</keyword>
<dbReference type="PANTHER" id="PTHR40940:SF1">
    <property type="entry name" value="PROTEIN BATD"/>
    <property type="match status" value="1"/>
</dbReference>
<proteinExistence type="predicted"/>
<dbReference type="InterPro" id="IPR025738">
    <property type="entry name" value="BatD"/>
</dbReference>
<dbReference type="RefSeq" id="WP_255328552.1">
    <property type="nucleotide sequence ID" value="NZ_JAKZEU010000002.1"/>
</dbReference>
<evidence type="ECO:0000313" key="4">
    <source>
        <dbReference type="Proteomes" id="UP001203945"/>
    </source>
</evidence>
<sequence>MVRMLLLMLLLAGPIAAQERDTLSLELILDPRDVAPLEGEMILATLRGIYRETITNEDLKLRAMTDFDWTRLGQDAWSDQRIDGRAARVFERRIAFYAKREGTLEILPIAHELQVLDGEGRREIVIVRSPPVRLRIEAKPQGAGDAWLPVRALELSDDWSVDPATLEDGQSVTRRLVLRALGATPEMMPLQPTLRQPWLIAFTPPEERDFQVTAQGPVTTLVWTWSLRPITGQPGVIPAVTIPYFDTHTRTPRSATIPAAQIGYGSFADNAVSGWRADLGFGAAHLAIFVATMLLTLTIALRDRTADRVIATRVLLQLRRRQDLLRLRRYAKAGDVYRFRSLARRLLQQARPNSDPHPVFQKLDASAFGPTPQANPADLDRVYLDVRQACLQVKTVSAHVC</sequence>
<dbReference type="EMBL" id="JAKZEU010000002">
    <property type="protein sequence ID" value="MCQ0969550.1"/>
    <property type="molecule type" value="Genomic_DNA"/>
</dbReference>
<name>A0ABT1MMN5_9RHOB</name>
<comment type="caution">
    <text evidence="3">The sequence shown here is derived from an EMBL/GenBank/DDBJ whole genome shotgun (WGS) entry which is preliminary data.</text>
</comment>
<keyword evidence="1" id="KW-1133">Transmembrane helix</keyword>
<protein>
    <recommendedName>
        <fullName evidence="5">Protein BatD</fullName>
    </recommendedName>
</protein>
<gene>
    <name evidence="3" type="ORF">MLD63_03750</name>
</gene>
<evidence type="ECO:0000256" key="2">
    <source>
        <dbReference type="SAM" id="SignalP"/>
    </source>
</evidence>
<keyword evidence="4" id="KW-1185">Reference proteome</keyword>
<organism evidence="3 4">
    <name type="scientific">Paracoccus albicereus</name>
    <dbReference type="NCBI Taxonomy" id="2922394"/>
    <lineage>
        <taxon>Bacteria</taxon>
        <taxon>Pseudomonadati</taxon>
        <taxon>Pseudomonadota</taxon>
        <taxon>Alphaproteobacteria</taxon>
        <taxon>Rhodobacterales</taxon>
        <taxon>Paracoccaceae</taxon>
        <taxon>Paracoccus</taxon>
    </lineage>
</organism>
<evidence type="ECO:0000313" key="3">
    <source>
        <dbReference type="EMBL" id="MCQ0969550.1"/>
    </source>
</evidence>
<evidence type="ECO:0008006" key="5">
    <source>
        <dbReference type="Google" id="ProtNLM"/>
    </source>
</evidence>
<feature type="chain" id="PRO_5045602466" description="Protein BatD" evidence="2">
    <location>
        <begin position="18"/>
        <end position="401"/>
    </location>
</feature>
<reference evidence="3 4" key="1">
    <citation type="submission" date="2022-03" db="EMBL/GenBank/DDBJ databases">
        <authorList>
            <person name="He Y."/>
        </authorList>
    </citation>
    <scope>NUCLEOTIDE SEQUENCE [LARGE SCALE GENOMIC DNA]</scope>
    <source>
        <strain evidence="3 4">TK19116</strain>
    </source>
</reference>
<accession>A0ABT1MMN5</accession>
<feature type="transmembrane region" description="Helical" evidence="1">
    <location>
        <begin position="279"/>
        <end position="301"/>
    </location>
</feature>
<feature type="signal peptide" evidence="2">
    <location>
        <begin position="1"/>
        <end position="17"/>
    </location>
</feature>
<dbReference type="PANTHER" id="PTHR40940">
    <property type="entry name" value="PROTEIN BATD-RELATED"/>
    <property type="match status" value="1"/>
</dbReference>
<evidence type="ECO:0000256" key="1">
    <source>
        <dbReference type="SAM" id="Phobius"/>
    </source>
</evidence>